<dbReference type="EMBL" id="LMAZ01000001">
    <property type="protein sequence ID" value="RGP57328.1"/>
    <property type="molecule type" value="Genomic_DNA"/>
</dbReference>
<name>A0A395RB34_9PSED</name>
<dbReference type="AlphaFoldDB" id="A0A395RB34"/>
<dbReference type="InterPro" id="IPR025368">
    <property type="entry name" value="DUF4272"/>
</dbReference>
<reference evidence="1 2" key="1">
    <citation type="journal article" date="2018" name="Syst. Appl. Microbiol.">
        <title>Pseudomonas gallaeciensis sp. nov., isolated from crude-oil-contaminated intertidal sand samples after the Prestige oil spill.</title>
        <authorList>
            <person name="Mulet M."/>
            <person name="Sanchez D."/>
            <person name="Rodriguez A.C."/>
            <person name="Nogales B."/>
            <person name="Bosch R."/>
            <person name="Busquets A."/>
            <person name="Gomila M."/>
            <person name="Lalucat J."/>
            <person name="Garcia-Valdes E."/>
        </authorList>
    </citation>
    <scope>NUCLEOTIDE SEQUENCE [LARGE SCALE GENOMIC DNA]</scope>
    <source>
        <strain evidence="1 2">V113</strain>
    </source>
</reference>
<keyword evidence="2" id="KW-1185">Reference proteome</keyword>
<proteinExistence type="predicted"/>
<accession>A0A395RB34</accession>
<gene>
    <name evidence="1" type="ORF">ASB58_04120</name>
</gene>
<evidence type="ECO:0000313" key="1">
    <source>
        <dbReference type="EMBL" id="RGP57328.1"/>
    </source>
</evidence>
<evidence type="ECO:0008006" key="3">
    <source>
        <dbReference type="Google" id="ProtNLM"/>
    </source>
</evidence>
<organism evidence="1 2">
    <name type="scientific">Pseudomonas abyssi</name>
    <dbReference type="NCBI Taxonomy" id="170540"/>
    <lineage>
        <taxon>Bacteria</taxon>
        <taxon>Pseudomonadati</taxon>
        <taxon>Pseudomonadota</taxon>
        <taxon>Gammaproteobacteria</taxon>
        <taxon>Pseudomonadales</taxon>
        <taxon>Pseudomonadaceae</taxon>
        <taxon>Pseudomonas</taxon>
    </lineage>
</organism>
<evidence type="ECO:0000313" key="2">
    <source>
        <dbReference type="Proteomes" id="UP000265411"/>
    </source>
</evidence>
<comment type="caution">
    <text evidence="1">The sequence shown here is derived from an EMBL/GenBank/DDBJ whole genome shotgun (WGS) entry which is preliminary data.</text>
</comment>
<dbReference type="Proteomes" id="UP000265411">
    <property type="component" value="Unassembled WGS sequence"/>
</dbReference>
<sequence length="187" mass="22081">MEQEDDFELKPRDSAATSQRVLALLAVIGRVHEDPPERVTSWVRENSIAKYFSNEESKYFFKTEITFQEKQNFSWRAESVVSLIWALGGLEEFPNLDEQFDIYATELVVRAINDPEKFLLNARLRPFEEIEEKESDMHHQHWKIRDAQLFQKTMPDELDPGIVYERRYALSWLVGYGECWDDVPTDT</sequence>
<dbReference type="Pfam" id="PF14094">
    <property type="entry name" value="DUF4272"/>
    <property type="match status" value="1"/>
</dbReference>
<protein>
    <recommendedName>
        <fullName evidence="3">DUF4272 domain-containing protein</fullName>
    </recommendedName>
</protein>